<reference evidence="16" key="1">
    <citation type="submission" date="2025-08" db="UniProtKB">
        <authorList>
            <consortium name="Ensembl"/>
        </authorList>
    </citation>
    <scope>IDENTIFICATION</scope>
</reference>
<dbReference type="InterPro" id="IPR023173">
    <property type="entry name" value="NADPH_Cyt_P450_Rdtase_alpha"/>
</dbReference>
<comment type="cofactor">
    <cofactor evidence="1">
        <name>FMN</name>
        <dbReference type="ChEBI" id="CHEBI:58210"/>
    </cofactor>
</comment>
<organism evidence="16">
    <name type="scientific">Petromyzon marinus</name>
    <name type="common">Sea lamprey</name>
    <dbReference type="NCBI Taxonomy" id="7757"/>
    <lineage>
        <taxon>Eukaryota</taxon>
        <taxon>Metazoa</taxon>
        <taxon>Chordata</taxon>
        <taxon>Craniata</taxon>
        <taxon>Vertebrata</taxon>
        <taxon>Cyclostomata</taxon>
        <taxon>Hyperoartia</taxon>
        <taxon>Petromyzontiformes</taxon>
        <taxon>Petromyzontidae</taxon>
        <taxon>Petromyzon</taxon>
    </lineage>
</organism>
<dbReference type="GO" id="GO:0050667">
    <property type="term" value="P:homocysteine metabolic process"/>
    <property type="evidence" value="ECO:0007669"/>
    <property type="project" value="TreeGrafter"/>
</dbReference>
<dbReference type="FunFam" id="3.40.50.80:FF:000018">
    <property type="entry name" value="NADPH--cytochrome P450 reductase"/>
    <property type="match status" value="1"/>
</dbReference>
<dbReference type="InterPro" id="IPR008254">
    <property type="entry name" value="Flavodoxin/NO_synth"/>
</dbReference>
<name>S4RH50_PETMA</name>
<dbReference type="GO" id="GO:0009086">
    <property type="term" value="P:methionine biosynthetic process"/>
    <property type="evidence" value="ECO:0007669"/>
    <property type="project" value="UniProtKB-KW"/>
</dbReference>
<evidence type="ECO:0000256" key="10">
    <source>
        <dbReference type="ARBA" id="ARBA00023167"/>
    </source>
</evidence>
<keyword evidence="10" id="KW-0486">Methionine biosynthesis</keyword>
<dbReference type="InterPro" id="IPR029039">
    <property type="entry name" value="Flavoprotein-like_sf"/>
</dbReference>
<dbReference type="CDD" id="cd06203">
    <property type="entry name" value="methionine_synthase_red"/>
    <property type="match status" value="1"/>
</dbReference>
<keyword evidence="3" id="KW-0028">Amino-acid biosynthesis</keyword>
<dbReference type="PROSITE" id="PS51384">
    <property type="entry name" value="FAD_FR"/>
    <property type="match status" value="1"/>
</dbReference>
<dbReference type="EC" id="1.16.1.8" evidence="11"/>
<feature type="domain" description="Flavodoxin-like" evidence="14">
    <location>
        <begin position="4"/>
        <end position="136"/>
    </location>
</feature>
<dbReference type="PRINTS" id="PR00371">
    <property type="entry name" value="FPNCR"/>
</dbReference>
<dbReference type="InterPro" id="IPR001433">
    <property type="entry name" value="OxRdtase_FAD/NAD-bd"/>
</dbReference>
<dbReference type="PANTHER" id="PTHR19384">
    <property type="entry name" value="NITRIC OXIDE SYNTHASE-RELATED"/>
    <property type="match status" value="1"/>
</dbReference>
<keyword evidence="8" id="KW-0521">NADP</keyword>
<dbReference type="Ensembl" id="ENSPMAT00000004550.1">
    <property type="protein sequence ID" value="ENSPMAP00000004532.1"/>
    <property type="gene ID" value="ENSPMAG00000004118.1"/>
</dbReference>
<sequence length="679" mass="73571">ARRFLLLYGTEIGTAKAIAQDLCAQAERFGLDADLHCLSKTHDESGSLTWIPSETKEKHRLNSCLKSVIVVYRELTVSCFFSAGLGDTNYTNFCNCGRTMDRRLAELGAQRFYQTGHADDAVGTELVAEPWVEGLWEALVSECKQEGGGTSRVGERVADVSPPRERDQEHGDAGKQISESTEKTLDQTQPEKPLVPSLTVSVPPLSEATLQVPSLPEPYLQLQFDPSRPGVFVERMGHHFIPAASEVCEVAVSGWKQLTRADAVKTALELQLDVSDAPFALCPGDALGVLCPNGEAEVDALLRRLGLDGQADCTLELRAKPNARGRASKVPDFIPAGSSLRSILTHGLEIRALPKKAMVRALAEHTEDEAERRRLLELSSRQGSADYTHLLRDASLGLAALLHAFPSCRPPASLLIEHLPRLQPRAYSIASSPLVTPGAAHVVFNVVEFAAGPGRPQAQRGVCTGWLAEVVVGPEAKGNSRPSNLSGAPLADPKLLSPKAAKSTGFRLPEDASVPIIMIGPGTGVAPFVGFLQHREHKAGGGTAALGESWLFFGCRHRDRDFLYREQLEGFVARGTLTHLRVAFSRDEPAGSEVASPGGVAHPRYVQHSLGQHRADVMRLLLQEGARLYVCGDAKNMARDVQETLVDMVVEEMGVAKLEAMRVIGGLKEQGRYLQDVWT</sequence>
<keyword evidence="7" id="KW-0274">FAD</keyword>
<dbReference type="InterPro" id="IPR039261">
    <property type="entry name" value="FNR_nucleotide-bd"/>
</dbReference>
<dbReference type="InterPro" id="IPR001709">
    <property type="entry name" value="Flavoprot_Pyr_Nucl_cyt_Rdtase"/>
</dbReference>
<dbReference type="Gene3D" id="1.20.990.10">
    <property type="entry name" value="NADPH-cytochrome p450 Reductase, Chain A, domain 3"/>
    <property type="match status" value="1"/>
</dbReference>
<dbReference type="Gene3D" id="2.40.30.10">
    <property type="entry name" value="Translation factors"/>
    <property type="match status" value="1"/>
</dbReference>
<evidence type="ECO:0000256" key="6">
    <source>
        <dbReference type="ARBA" id="ARBA00022691"/>
    </source>
</evidence>
<dbReference type="InterPro" id="IPR017938">
    <property type="entry name" value="Riboflavin_synthase-like_b-brl"/>
</dbReference>
<dbReference type="Pfam" id="PF00258">
    <property type="entry name" value="Flavodoxin_1"/>
    <property type="match status" value="1"/>
</dbReference>
<keyword evidence="6" id="KW-0949">S-adenosyl-L-methionine</keyword>
<dbReference type="Gene3D" id="3.40.50.360">
    <property type="match status" value="1"/>
</dbReference>
<evidence type="ECO:0000256" key="2">
    <source>
        <dbReference type="ARBA" id="ARBA00001974"/>
    </source>
</evidence>
<keyword evidence="5" id="KW-0288">FMN</keyword>
<accession>S4RH50</accession>
<dbReference type="SUPFAM" id="SSF52343">
    <property type="entry name" value="Ferredoxin reductase-like, C-terminal NADP-linked domain"/>
    <property type="match status" value="1"/>
</dbReference>
<evidence type="ECO:0000256" key="8">
    <source>
        <dbReference type="ARBA" id="ARBA00022857"/>
    </source>
</evidence>
<dbReference type="GO" id="GO:0010181">
    <property type="term" value="F:FMN binding"/>
    <property type="evidence" value="ECO:0007669"/>
    <property type="project" value="InterPro"/>
</dbReference>
<dbReference type="Gene3D" id="3.40.50.80">
    <property type="entry name" value="Nucleotide-binding domain of ferredoxin-NADP reductase (FNR) module"/>
    <property type="match status" value="1"/>
</dbReference>
<dbReference type="AlphaFoldDB" id="S4RH50"/>
<evidence type="ECO:0000256" key="3">
    <source>
        <dbReference type="ARBA" id="ARBA00022605"/>
    </source>
</evidence>
<keyword evidence="9" id="KW-0560">Oxidoreductase</keyword>
<dbReference type="GeneTree" id="ENSGT00940000155822"/>
<dbReference type="InterPro" id="IPR017927">
    <property type="entry name" value="FAD-bd_FR_type"/>
</dbReference>
<dbReference type="PANTHER" id="PTHR19384:SF84">
    <property type="entry name" value="METHIONINE SYNTHASE REDUCTASE"/>
    <property type="match status" value="1"/>
</dbReference>
<dbReference type="Pfam" id="PF00667">
    <property type="entry name" value="FAD_binding_1"/>
    <property type="match status" value="1"/>
</dbReference>
<dbReference type="GO" id="GO:0005829">
    <property type="term" value="C:cytosol"/>
    <property type="evidence" value="ECO:0007669"/>
    <property type="project" value="TreeGrafter"/>
</dbReference>
<evidence type="ECO:0000256" key="4">
    <source>
        <dbReference type="ARBA" id="ARBA00022630"/>
    </source>
</evidence>
<evidence type="ECO:0000256" key="7">
    <source>
        <dbReference type="ARBA" id="ARBA00022827"/>
    </source>
</evidence>
<dbReference type="SUPFAM" id="SSF52218">
    <property type="entry name" value="Flavoproteins"/>
    <property type="match status" value="1"/>
</dbReference>
<dbReference type="HOGENOM" id="CLU_001570_17_7_1"/>
<evidence type="ECO:0000313" key="16">
    <source>
        <dbReference type="Ensembl" id="ENSPMAP00000004532.1"/>
    </source>
</evidence>
<evidence type="ECO:0000259" key="15">
    <source>
        <dbReference type="PROSITE" id="PS51384"/>
    </source>
</evidence>
<dbReference type="PRINTS" id="PR00369">
    <property type="entry name" value="FLAVODOXIN"/>
</dbReference>
<dbReference type="FunFam" id="1.20.990.10:FF:000007">
    <property type="entry name" value="Methionine synthase reductase"/>
    <property type="match status" value="1"/>
</dbReference>
<feature type="compositionally biased region" description="Basic and acidic residues" evidence="13">
    <location>
        <begin position="153"/>
        <end position="173"/>
    </location>
</feature>
<dbReference type="SUPFAM" id="SSF63380">
    <property type="entry name" value="Riboflavin synthase domain-like"/>
    <property type="match status" value="1"/>
</dbReference>
<dbReference type="PROSITE" id="PS50902">
    <property type="entry name" value="FLAVODOXIN_LIKE"/>
    <property type="match status" value="1"/>
</dbReference>
<evidence type="ECO:0000256" key="9">
    <source>
        <dbReference type="ARBA" id="ARBA00023002"/>
    </source>
</evidence>
<proteinExistence type="predicted"/>
<dbReference type="GO" id="GO:0050660">
    <property type="term" value="F:flavin adenine dinucleotide binding"/>
    <property type="evidence" value="ECO:0007669"/>
    <property type="project" value="TreeGrafter"/>
</dbReference>
<dbReference type="GO" id="GO:0030586">
    <property type="term" value="F:[methionine synthase] reductase (NADPH) activity"/>
    <property type="evidence" value="ECO:0007669"/>
    <property type="project" value="UniProtKB-EC"/>
</dbReference>
<dbReference type="Pfam" id="PF00175">
    <property type="entry name" value="NAD_binding_1"/>
    <property type="match status" value="1"/>
</dbReference>
<dbReference type="OMA" id="LFFGHQR"/>
<keyword evidence="4" id="KW-0285">Flavoprotein</keyword>
<dbReference type="InterPro" id="IPR001094">
    <property type="entry name" value="Flavdoxin-like"/>
</dbReference>
<dbReference type="STRING" id="7757.ENSPMAP00000004532"/>
<evidence type="ECO:0000256" key="1">
    <source>
        <dbReference type="ARBA" id="ARBA00001917"/>
    </source>
</evidence>
<feature type="region of interest" description="Disordered" evidence="13">
    <location>
        <begin position="146"/>
        <end position="198"/>
    </location>
</feature>
<protein>
    <recommendedName>
        <fullName evidence="12">Methionine synthase reductase</fullName>
        <ecNumber evidence="11">1.16.1.8</ecNumber>
    </recommendedName>
</protein>
<evidence type="ECO:0000256" key="5">
    <source>
        <dbReference type="ARBA" id="ARBA00022643"/>
    </source>
</evidence>
<reference evidence="16" key="2">
    <citation type="submission" date="2025-09" db="UniProtKB">
        <authorList>
            <consortium name="Ensembl"/>
        </authorList>
    </citation>
    <scope>IDENTIFICATION</scope>
</reference>
<feature type="domain" description="FAD-binding FR-type" evidence="15">
    <location>
        <begin position="245"/>
        <end position="496"/>
    </location>
</feature>
<evidence type="ECO:0000256" key="11">
    <source>
        <dbReference type="ARBA" id="ARBA00039088"/>
    </source>
</evidence>
<evidence type="ECO:0000259" key="14">
    <source>
        <dbReference type="PROSITE" id="PS50902"/>
    </source>
</evidence>
<evidence type="ECO:0000256" key="13">
    <source>
        <dbReference type="SAM" id="MobiDB-lite"/>
    </source>
</evidence>
<evidence type="ECO:0000256" key="12">
    <source>
        <dbReference type="ARBA" id="ARBA00040659"/>
    </source>
</evidence>
<dbReference type="InterPro" id="IPR003097">
    <property type="entry name" value="CysJ-like_FAD-binding"/>
</dbReference>
<comment type="cofactor">
    <cofactor evidence="2">
        <name>FAD</name>
        <dbReference type="ChEBI" id="CHEBI:57692"/>
    </cofactor>
</comment>